<dbReference type="OrthoDB" id="2634476at2759"/>
<organism evidence="2 3">
    <name type="scientific">Rhizopogon vesiculosus</name>
    <dbReference type="NCBI Taxonomy" id="180088"/>
    <lineage>
        <taxon>Eukaryota</taxon>
        <taxon>Fungi</taxon>
        <taxon>Dikarya</taxon>
        <taxon>Basidiomycota</taxon>
        <taxon>Agaricomycotina</taxon>
        <taxon>Agaricomycetes</taxon>
        <taxon>Agaricomycetidae</taxon>
        <taxon>Boletales</taxon>
        <taxon>Suillineae</taxon>
        <taxon>Rhizopogonaceae</taxon>
        <taxon>Rhizopogon</taxon>
    </lineage>
</organism>
<gene>
    <name evidence="2" type="ORF">AZE42_13579</name>
</gene>
<sequence length="109" mass="11825">MLCNMESPRTKHIAISGHKALRLHVTTTWKGATQMRGELVAKARISIPSSFGVSAGSDWTDDDLQEALKWFLDDMRFINGGMDVRVSLQLGPKQSGVPGSPVDGNSSQV</sequence>
<reference evidence="2 3" key="1">
    <citation type="submission" date="2016-03" db="EMBL/GenBank/DDBJ databases">
        <title>Comparative genomics of the ectomycorrhizal sister species Rhizopogon vinicolor and Rhizopogon vesiculosus (Basidiomycota: Boletales) reveals a divergence of the mating type B locus.</title>
        <authorList>
            <person name="Mujic A.B."/>
            <person name="Kuo A."/>
            <person name="Tritt A."/>
            <person name="Lipzen A."/>
            <person name="Chen C."/>
            <person name="Johnson J."/>
            <person name="Sharma A."/>
            <person name="Barry K."/>
            <person name="Grigoriev I.V."/>
            <person name="Spatafora J.W."/>
        </authorList>
    </citation>
    <scope>NUCLEOTIDE SEQUENCE [LARGE SCALE GENOMIC DNA]</scope>
    <source>
        <strain evidence="2 3">AM-OR11-056</strain>
    </source>
</reference>
<keyword evidence="3" id="KW-1185">Reference proteome</keyword>
<dbReference type="AlphaFoldDB" id="A0A1J8QXI5"/>
<accession>A0A1J8QXI5</accession>
<evidence type="ECO:0000256" key="1">
    <source>
        <dbReference type="SAM" id="MobiDB-lite"/>
    </source>
</evidence>
<dbReference type="EMBL" id="LVVM01002623">
    <property type="protein sequence ID" value="OJA16364.1"/>
    <property type="molecule type" value="Genomic_DNA"/>
</dbReference>
<proteinExistence type="predicted"/>
<dbReference type="Proteomes" id="UP000183567">
    <property type="component" value="Unassembled WGS sequence"/>
</dbReference>
<name>A0A1J8QXI5_9AGAM</name>
<comment type="caution">
    <text evidence="2">The sequence shown here is derived from an EMBL/GenBank/DDBJ whole genome shotgun (WGS) entry which is preliminary data.</text>
</comment>
<evidence type="ECO:0000313" key="3">
    <source>
        <dbReference type="Proteomes" id="UP000183567"/>
    </source>
</evidence>
<feature type="region of interest" description="Disordered" evidence="1">
    <location>
        <begin position="89"/>
        <end position="109"/>
    </location>
</feature>
<protein>
    <submittedName>
        <fullName evidence="2">Uncharacterized protein</fullName>
    </submittedName>
</protein>
<evidence type="ECO:0000313" key="2">
    <source>
        <dbReference type="EMBL" id="OJA16364.1"/>
    </source>
</evidence>